<dbReference type="GO" id="GO:0004109">
    <property type="term" value="F:coproporphyrinogen oxidase activity"/>
    <property type="evidence" value="ECO:0007669"/>
    <property type="project" value="InterPro"/>
</dbReference>
<evidence type="ECO:0000256" key="1">
    <source>
        <dbReference type="ARBA" id="ARBA00006100"/>
    </source>
</evidence>
<protein>
    <recommendedName>
        <fullName evidence="8">Radical SAM core domain-containing protein</fullName>
    </recommendedName>
</protein>
<sequence length="339" mass="38830">YSIADREESIPRFIKSLITEIDRCNVNCSAWKFDTVFIGGGTPSLLEPLHVESILSALQKKYDLSNVKEFTLEANPGEAPKDRLKAFHSLGINRISMGVQSLQPDLLKFLTRIHTQDQVYNTYNHARSAGFDNVTCDLIYSIPGQSWDVWEQDLNQVINMAPDHISAYTLTLEKGTDLFQMVKNGKISMPKDDQTGDWFLKTHEILNSNGYPAYEISNFAKPGMECQHNLHYWRIHPYLAFGPSAHGFDGIHRWNNTRSLDHYIQQIESGKSPVTKTETLTEINHLNELIGFGLRMREGIDLDQIPENYKNQFYQNLNIVKQKWNECIIETEMTVSLTG</sequence>
<keyword evidence="3" id="KW-0949">S-adenosyl-L-methionine</keyword>
<dbReference type="PANTHER" id="PTHR13932:SF5">
    <property type="entry name" value="RADICAL S-ADENOSYL METHIONINE DOMAIN-CONTAINING PROTEIN 1, MITOCHONDRIAL"/>
    <property type="match status" value="1"/>
</dbReference>
<evidence type="ECO:0000256" key="3">
    <source>
        <dbReference type="ARBA" id="ARBA00022691"/>
    </source>
</evidence>
<dbReference type="InterPro" id="IPR058240">
    <property type="entry name" value="rSAM_sf"/>
</dbReference>
<keyword evidence="7" id="KW-0143">Chaperone</keyword>
<comment type="similarity">
    <text evidence="1">Belongs to the anaerobic coproporphyrinogen-III oxidase family. HemW subfamily.</text>
</comment>
<dbReference type="Gene3D" id="3.20.20.70">
    <property type="entry name" value="Aldolase class I"/>
    <property type="match status" value="1"/>
</dbReference>
<evidence type="ECO:0000256" key="5">
    <source>
        <dbReference type="ARBA" id="ARBA00023004"/>
    </source>
</evidence>
<gene>
    <name evidence="9" type="ORF">METZ01_LOCUS330418</name>
</gene>
<keyword evidence="2" id="KW-0349">Heme</keyword>
<dbReference type="InterPro" id="IPR006638">
    <property type="entry name" value="Elp3/MiaA/NifB-like_rSAM"/>
</dbReference>
<keyword evidence="5" id="KW-0408">Iron</keyword>
<evidence type="ECO:0000256" key="6">
    <source>
        <dbReference type="ARBA" id="ARBA00023014"/>
    </source>
</evidence>
<keyword evidence="6" id="KW-0411">Iron-sulfur</keyword>
<proteinExistence type="inferred from homology"/>
<reference evidence="9" key="1">
    <citation type="submission" date="2018-05" db="EMBL/GenBank/DDBJ databases">
        <authorList>
            <person name="Lanie J.A."/>
            <person name="Ng W.-L."/>
            <person name="Kazmierczak K.M."/>
            <person name="Andrzejewski T.M."/>
            <person name="Davidsen T.M."/>
            <person name="Wayne K.J."/>
            <person name="Tettelin H."/>
            <person name="Glass J.I."/>
            <person name="Rusch D."/>
            <person name="Podicherti R."/>
            <person name="Tsui H.-C.T."/>
            <person name="Winkler M.E."/>
        </authorList>
    </citation>
    <scope>NUCLEOTIDE SEQUENCE</scope>
</reference>
<evidence type="ECO:0000259" key="8">
    <source>
        <dbReference type="PROSITE" id="PS51918"/>
    </source>
</evidence>
<dbReference type="GO" id="GO:0051539">
    <property type="term" value="F:4 iron, 4 sulfur cluster binding"/>
    <property type="evidence" value="ECO:0007669"/>
    <property type="project" value="InterPro"/>
</dbReference>
<feature type="domain" description="Radical SAM core" evidence="8">
    <location>
        <begin position="1"/>
        <end position="212"/>
    </location>
</feature>
<dbReference type="SMART" id="SM00729">
    <property type="entry name" value="Elp3"/>
    <property type="match status" value="1"/>
</dbReference>
<dbReference type="InterPro" id="IPR004559">
    <property type="entry name" value="HemW-like"/>
</dbReference>
<dbReference type="GO" id="GO:0046872">
    <property type="term" value="F:metal ion binding"/>
    <property type="evidence" value="ECO:0007669"/>
    <property type="project" value="UniProtKB-KW"/>
</dbReference>
<dbReference type="GO" id="GO:0006779">
    <property type="term" value="P:porphyrin-containing compound biosynthetic process"/>
    <property type="evidence" value="ECO:0007669"/>
    <property type="project" value="InterPro"/>
</dbReference>
<dbReference type="PROSITE" id="PS51918">
    <property type="entry name" value="RADICAL_SAM"/>
    <property type="match status" value="1"/>
</dbReference>
<evidence type="ECO:0000256" key="4">
    <source>
        <dbReference type="ARBA" id="ARBA00022723"/>
    </source>
</evidence>
<keyword evidence="4" id="KW-0479">Metal-binding</keyword>
<evidence type="ECO:0000313" key="9">
    <source>
        <dbReference type="EMBL" id="SVC77564.1"/>
    </source>
</evidence>
<dbReference type="GO" id="GO:0005737">
    <property type="term" value="C:cytoplasm"/>
    <property type="evidence" value="ECO:0007669"/>
    <property type="project" value="InterPro"/>
</dbReference>
<dbReference type="PANTHER" id="PTHR13932">
    <property type="entry name" value="COPROPORPHYRINIGEN III OXIDASE"/>
    <property type="match status" value="1"/>
</dbReference>
<dbReference type="InterPro" id="IPR013785">
    <property type="entry name" value="Aldolase_TIM"/>
</dbReference>
<organism evidence="9">
    <name type="scientific">marine metagenome</name>
    <dbReference type="NCBI Taxonomy" id="408172"/>
    <lineage>
        <taxon>unclassified sequences</taxon>
        <taxon>metagenomes</taxon>
        <taxon>ecological metagenomes</taxon>
    </lineage>
</organism>
<name>A0A382PW61_9ZZZZ</name>
<feature type="non-terminal residue" evidence="9">
    <location>
        <position position="1"/>
    </location>
</feature>
<dbReference type="Pfam" id="PF04055">
    <property type="entry name" value="Radical_SAM"/>
    <property type="match status" value="1"/>
</dbReference>
<evidence type="ECO:0000256" key="2">
    <source>
        <dbReference type="ARBA" id="ARBA00022617"/>
    </source>
</evidence>
<dbReference type="InterPro" id="IPR034505">
    <property type="entry name" value="Coproporphyrinogen-III_oxidase"/>
</dbReference>
<feature type="non-terminal residue" evidence="9">
    <location>
        <position position="339"/>
    </location>
</feature>
<dbReference type="InterPro" id="IPR007197">
    <property type="entry name" value="rSAM"/>
</dbReference>
<accession>A0A382PW61</accession>
<dbReference type="NCBIfam" id="TIGR00539">
    <property type="entry name" value="hemN_rel"/>
    <property type="match status" value="1"/>
</dbReference>
<dbReference type="AlphaFoldDB" id="A0A382PW61"/>
<dbReference type="SUPFAM" id="SSF102114">
    <property type="entry name" value="Radical SAM enzymes"/>
    <property type="match status" value="1"/>
</dbReference>
<evidence type="ECO:0000256" key="7">
    <source>
        <dbReference type="ARBA" id="ARBA00023186"/>
    </source>
</evidence>
<dbReference type="EMBL" id="UINC01110211">
    <property type="protein sequence ID" value="SVC77564.1"/>
    <property type="molecule type" value="Genomic_DNA"/>
</dbReference>